<feature type="compositionally biased region" description="Polar residues" evidence="3">
    <location>
        <begin position="61"/>
        <end position="70"/>
    </location>
</feature>
<reference evidence="6" key="1">
    <citation type="journal article" date="2018" name="Nat. Microbiol.">
        <title>Leveraging single-cell genomics to expand the fungal tree of life.</title>
        <authorList>
            <person name="Ahrendt S.R."/>
            <person name="Quandt C.A."/>
            <person name="Ciobanu D."/>
            <person name="Clum A."/>
            <person name="Salamov A."/>
            <person name="Andreopoulos B."/>
            <person name="Cheng J.F."/>
            <person name="Woyke T."/>
            <person name="Pelin A."/>
            <person name="Henrissat B."/>
            <person name="Reynolds N.K."/>
            <person name="Benny G.L."/>
            <person name="Smith M.E."/>
            <person name="James T.Y."/>
            <person name="Grigoriev I.V."/>
        </authorList>
    </citation>
    <scope>NUCLEOTIDE SEQUENCE [LARGE SCALE GENOMIC DNA]</scope>
    <source>
        <strain evidence="6">RSA 1356</strain>
    </source>
</reference>
<feature type="region of interest" description="Disordered" evidence="3">
    <location>
        <begin position="209"/>
        <end position="229"/>
    </location>
</feature>
<keyword evidence="6" id="KW-1185">Reference proteome</keyword>
<feature type="transmembrane region" description="Helical" evidence="4">
    <location>
        <begin position="277"/>
        <end position="295"/>
    </location>
</feature>
<evidence type="ECO:0008006" key="7">
    <source>
        <dbReference type="Google" id="ProtNLM"/>
    </source>
</evidence>
<evidence type="ECO:0000256" key="2">
    <source>
        <dbReference type="ARBA" id="ARBA00023136"/>
    </source>
</evidence>
<dbReference type="PANTHER" id="PTHR31234">
    <property type="entry name" value="LATE EMBRYOGENESIS ABUNDANT (LEA) HYDROXYPROLINE-RICH GLYCOPROTEIN FAMILY"/>
    <property type="match status" value="1"/>
</dbReference>
<keyword evidence="2 4" id="KW-0472">Membrane</keyword>
<keyword evidence="4" id="KW-0812">Transmembrane</keyword>
<dbReference type="STRING" id="78915.A0A4P9XM68"/>
<organism evidence="5 6">
    <name type="scientific">Thamnocephalis sphaerospora</name>
    <dbReference type="NCBI Taxonomy" id="78915"/>
    <lineage>
        <taxon>Eukaryota</taxon>
        <taxon>Fungi</taxon>
        <taxon>Fungi incertae sedis</taxon>
        <taxon>Zoopagomycota</taxon>
        <taxon>Zoopagomycotina</taxon>
        <taxon>Zoopagomycetes</taxon>
        <taxon>Zoopagales</taxon>
        <taxon>Sigmoideomycetaceae</taxon>
        <taxon>Thamnocephalis</taxon>
    </lineage>
</organism>
<evidence type="ECO:0000256" key="3">
    <source>
        <dbReference type="SAM" id="MobiDB-lite"/>
    </source>
</evidence>
<dbReference type="Proteomes" id="UP000271241">
    <property type="component" value="Unassembled WGS sequence"/>
</dbReference>
<evidence type="ECO:0000313" key="5">
    <source>
        <dbReference type="EMBL" id="RKP06988.1"/>
    </source>
</evidence>
<dbReference type="SUPFAM" id="SSF117070">
    <property type="entry name" value="LEA14-like"/>
    <property type="match status" value="1"/>
</dbReference>
<evidence type="ECO:0000256" key="1">
    <source>
        <dbReference type="ARBA" id="ARBA00004370"/>
    </source>
</evidence>
<keyword evidence="4" id="KW-1133">Transmembrane helix</keyword>
<accession>A0A4P9XM68</accession>
<protein>
    <recommendedName>
        <fullName evidence="7">Late embryogenesis abundant protein LEA-2 subgroup domain-containing protein</fullName>
    </recommendedName>
</protein>
<dbReference type="GO" id="GO:0098542">
    <property type="term" value="P:defense response to other organism"/>
    <property type="evidence" value="ECO:0007669"/>
    <property type="project" value="InterPro"/>
</dbReference>
<feature type="compositionally biased region" description="Low complexity" evidence="3">
    <location>
        <begin position="38"/>
        <end position="60"/>
    </location>
</feature>
<gene>
    <name evidence="5" type="ORF">THASP1DRAFT_31198</name>
</gene>
<dbReference type="AlphaFoldDB" id="A0A4P9XM68"/>
<dbReference type="EMBL" id="KZ992783">
    <property type="protein sequence ID" value="RKP06988.1"/>
    <property type="molecule type" value="Genomic_DNA"/>
</dbReference>
<evidence type="ECO:0000256" key="4">
    <source>
        <dbReference type="SAM" id="Phobius"/>
    </source>
</evidence>
<dbReference type="InterPro" id="IPR044839">
    <property type="entry name" value="NDR1-like"/>
</dbReference>
<sequence>MATPSRRAPPPYDATKGEPQGNASSQDGGAPLGRRSSRGAPSSYRSSLQRTQSRTSSQSSVATPRSTPISFVQPAVPLDEDLPLGFYTTLPPATDVSGRDVSAYVPSRPSTLAAHSATPVAHASISPRSPVSLRDYSQIPLPPTPTSSQPSAHPESWHYYHIPADGQTPPIDDSVDDNRPLSHYQRSTLGSAAAADTLYALPAEQTHQRSLAGEDMHNSTSYESPPPVPPRDYRVPIGSPAVISPFEHDRSKPVHRRKCQPCERICPCCVCSLCCCSIVTVVLLALLALLGFFLWPRIPEFSLVSATPITLPNVGLEDLRSGRALSFTSRWNVSVAVDNRNYISWHFDNITGVMLDPSSGRQMGNGTLLDYTLPGRKNTTVALPVDLFYQGQGLLDPVITRIISTCATRGNQLPMRLRVTIVMPVVRWFTKPSVEETISLRCPFG</sequence>
<dbReference type="OrthoDB" id="20273at2759"/>
<proteinExistence type="predicted"/>
<feature type="region of interest" description="Disordered" evidence="3">
    <location>
        <begin position="112"/>
        <end position="180"/>
    </location>
</feature>
<comment type="subcellular location">
    <subcellularLocation>
        <location evidence="1">Membrane</location>
    </subcellularLocation>
</comment>
<name>A0A4P9XM68_9FUNG</name>
<evidence type="ECO:0000313" key="6">
    <source>
        <dbReference type="Proteomes" id="UP000271241"/>
    </source>
</evidence>
<feature type="region of interest" description="Disordered" evidence="3">
    <location>
        <begin position="1"/>
        <end position="75"/>
    </location>
</feature>
<dbReference type="GO" id="GO:0016020">
    <property type="term" value="C:membrane"/>
    <property type="evidence" value="ECO:0007669"/>
    <property type="project" value="UniProtKB-SubCell"/>
</dbReference>
<dbReference type="PANTHER" id="PTHR31234:SF2">
    <property type="entry name" value="OS05G0199100 PROTEIN"/>
    <property type="match status" value="1"/>
</dbReference>